<evidence type="ECO:0000313" key="1">
    <source>
        <dbReference type="EMBL" id="EFO80509.1"/>
    </source>
</evidence>
<proteinExistence type="predicted"/>
<dbReference type="HOGENOM" id="CLU_1650434_0_0_0"/>
<organism evidence="1 2">
    <name type="scientific">Oscillochloris trichoides DG-6</name>
    <dbReference type="NCBI Taxonomy" id="765420"/>
    <lineage>
        <taxon>Bacteria</taxon>
        <taxon>Bacillati</taxon>
        <taxon>Chloroflexota</taxon>
        <taxon>Chloroflexia</taxon>
        <taxon>Chloroflexales</taxon>
        <taxon>Chloroflexineae</taxon>
        <taxon>Oscillochloridaceae</taxon>
        <taxon>Oscillochloris</taxon>
    </lineage>
</organism>
<dbReference type="EMBL" id="ADVR01000051">
    <property type="protein sequence ID" value="EFO80509.1"/>
    <property type="molecule type" value="Genomic_DNA"/>
</dbReference>
<keyword evidence="2" id="KW-1185">Reference proteome</keyword>
<evidence type="ECO:0000313" key="2">
    <source>
        <dbReference type="Proteomes" id="UP000054010"/>
    </source>
</evidence>
<gene>
    <name evidence="1" type="ORF">OSCT_1600</name>
</gene>
<dbReference type="Proteomes" id="UP000054010">
    <property type="component" value="Unassembled WGS sequence"/>
</dbReference>
<sequence>MSTVLALLDLPGLRVALLSVSGPLAAGFPDALPPIEPLDPSEDHPLPTYLPVGLQPQRIGEGYCALDAQGQLMVSWIALELEPNEPLPLAWNPADGPTPTLQALNLDGRAAAFLPAAWSAVSPERLPLIALRASPTRCWLVSGRLSHVELARVAASLPKE</sequence>
<reference evidence="1 2" key="1">
    <citation type="journal article" date="2011" name="J. Bacteriol.">
        <title>Draft genome sequence of the anoxygenic filamentous phototrophic bacterium Oscillochloris trichoides subsp. DG-6.</title>
        <authorList>
            <person name="Kuznetsov B.B."/>
            <person name="Ivanovsky R.N."/>
            <person name="Keppen O.I."/>
            <person name="Sukhacheva M.V."/>
            <person name="Bumazhkin B.K."/>
            <person name="Patutina E.O."/>
            <person name="Beletsky A.V."/>
            <person name="Mardanov A.V."/>
            <person name="Baslerov R.V."/>
            <person name="Panteleeva A.N."/>
            <person name="Kolganova T.V."/>
            <person name="Ravin N.V."/>
            <person name="Skryabin K.G."/>
        </authorList>
    </citation>
    <scope>NUCLEOTIDE SEQUENCE [LARGE SCALE GENOMIC DNA]</scope>
    <source>
        <strain evidence="1 2">DG-6</strain>
    </source>
</reference>
<comment type="caution">
    <text evidence="1">The sequence shown here is derived from an EMBL/GenBank/DDBJ whole genome shotgun (WGS) entry which is preliminary data.</text>
</comment>
<dbReference type="OrthoDB" id="159743at2"/>
<name>E1IE49_9CHLR</name>
<dbReference type="STRING" id="765420.OSCT_1600"/>
<accession>E1IE49</accession>
<protein>
    <submittedName>
        <fullName evidence="1">Uncharacterized protein</fullName>
    </submittedName>
</protein>
<dbReference type="AlphaFoldDB" id="E1IE49"/>